<dbReference type="AlphaFoldDB" id="R1J041"/>
<reference evidence="1 2" key="1">
    <citation type="journal article" date="2014" name="PLoS ONE">
        <title>Grimontia indica AK16(T), sp. nov., Isolated from a Seawater Sample Reports the Presence of Pathogenic Genes Similar to Vibrio Genus.</title>
        <authorList>
            <person name="Singh A."/>
            <person name="Vaidya B."/>
            <person name="Khatri I."/>
            <person name="Srinivas T.N."/>
            <person name="Subramanian S."/>
            <person name="Korpole S."/>
            <person name="Pinnaka A.K."/>
        </authorList>
    </citation>
    <scope>NUCLEOTIDE SEQUENCE [LARGE SCALE GENOMIC DNA]</scope>
    <source>
        <strain evidence="1 2">AK16</strain>
    </source>
</reference>
<organism evidence="1 2">
    <name type="scientific">Grimontia indica</name>
    <dbReference type="NCBI Taxonomy" id="1056512"/>
    <lineage>
        <taxon>Bacteria</taxon>
        <taxon>Pseudomonadati</taxon>
        <taxon>Pseudomonadota</taxon>
        <taxon>Gammaproteobacteria</taxon>
        <taxon>Vibrionales</taxon>
        <taxon>Vibrionaceae</taxon>
        <taxon>Grimontia</taxon>
    </lineage>
</organism>
<proteinExistence type="predicted"/>
<keyword evidence="2" id="KW-1185">Reference proteome</keyword>
<dbReference type="EMBL" id="ANFM02000009">
    <property type="protein sequence ID" value="EOD80970.1"/>
    <property type="molecule type" value="Genomic_DNA"/>
</dbReference>
<comment type="caution">
    <text evidence="1">The sequence shown here is derived from an EMBL/GenBank/DDBJ whole genome shotgun (WGS) entry which is preliminary data.</text>
</comment>
<accession>R1J041</accession>
<gene>
    <name evidence="1" type="ORF">D515_04949</name>
</gene>
<name>R1J041_9GAMM</name>
<sequence>MTFSDFPGRASRVSSTSVRICCGIIFIMKAQHFDQGGTLCTTETCAMQRSITSFIT</sequence>
<evidence type="ECO:0000313" key="2">
    <source>
        <dbReference type="Proteomes" id="UP000011223"/>
    </source>
</evidence>
<protein>
    <submittedName>
        <fullName evidence="1">Uncharacterized protein</fullName>
    </submittedName>
</protein>
<dbReference type="Proteomes" id="UP000011223">
    <property type="component" value="Unassembled WGS sequence"/>
</dbReference>
<evidence type="ECO:0000313" key="1">
    <source>
        <dbReference type="EMBL" id="EOD80970.1"/>
    </source>
</evidence>